<reference evidence="2" key="1">
    <citation type="submission" date="2021-02" db="EMBL/GenBank/DDBJ databases">
        <authorList>
            <person name="Nowell W R."/>
        </authorList>
    </citation>
    <scope>NUCLEOTIDE SEQUENCE</scope>
</reference>
<accession>A0A821F0E0</accession>
<dbReference type="AlphaFoldDB" id="A0A821F0E0"/>
<comment type="caution">
    <text evidence="2">The sequence shown here is derived from an EMBL/GenBank/DDBJ whole genome shotgun (WGS) entry which is preliminary data.</text>
</comment>
<protein>
    <submittedName>
        <fullName evidence="2">Uncharacterized protein</fullName>
    </submittedName>
</protein>
<dbReference type="EMBL" id="CAJNYV010000645">
    <property type="protein sequence ID" value="CAF3372924.1"/>
    <property type="molecule type" value="Genomic_DNA"/>
</dbReference>
<evidence type="ECO:0000313" key="1">
    <source>
        <dbReference type="EMBL" id="CAF3372924.1"/>
    </source>
</evidence>
<dbReference type="Proteomes" id="UP000663838">
    <property type="component" value="Unassembled WGS sequence"/>
</dbReference>
<sequence length="161" mass="19463">MIPLKQLTKLVIESYKCPFEEIVKLLCFTLNFDTLKLHLLCLKENDIELIAKSENFQHVEKTNKIKNFDLRCAYSYKVMQLIVNLFSKLEYLKTRMNRKEIEQIVRFILSKPNNEIQNLVFICISETPKICLKELNFLIKLENLLHHYFITFINRDLYLWW</sequence>
<dbReference type="Proteomes" id="UP000663865">
    <property type="component" value="Unassembled WGS sequence"/>
</dbReference>
<dbReference type="EMBL" id="CAJOBS010000804">
    <property type="protein sequence ID" value="CAF4644458.1"/>
    <property type="molecule type" value="Genomic_DNA"/>
</dbReference>
<evidence type="ECO:0000313" key="3">
    <source>
        <dbReference type="Proteomes" id="UP000663838"/>
    </source>
</evidence>
<evidence type="ECO:0000313" key="2">
    <source>
        <dbReference type="EMBL" id="CAF4644458.1"/>
    </source>
</evidence>
<organism evidence="2 3">
    <name type="scientific">Rotaria socialis</name>
    <dbReference type="NCBI Taxonomy" id="392032"/>
    <lineage>
        <taxon>Eukaryota</taxon>
        <taxon>Metazoa</taxon>
        <taxon>Spiralia</taxon>
        <taxon>Gnathifera</taxon>
        <taxon>Rotifera</taxon>
        <taxon>Eurotatoria</taxon>
        <taxon>Bdelloidea</taxon>
        <taxon>Philodinida</taxon>
        <taxon>Philodinidae</taxon>
        <taxon>Rotaria</taxon>
    </lineage>
</organism>
<name>A0A821F0E0_9BILA</name>
<proteinExistence type="predicted"/>
<gene>
    <name evidence="1" type="ORF">KIK155_LOCUS5572</name>
    <name evidence="2" type="ORF">TOA249_LOCUS13524</name>
</gene>